<evidence type="ECO:0000313" key="1">
    <source>
        <dbReference type="EMBL" id="ANA87211.1"/>
    </source>
</evidence>
<dbReference type="GeneID" id="28378437"/>
<organism evidence="1 2">
    <name type="scientific">Gordonia phage KatherineG</name>
    <dbReference type="NCBI Taxonomy" id="1838070"/>
    <lineage>
        <taxon>Viruses</taxon>
        <taxon>Duplodnaviria</taxon>
        <taxon>Heunggongvirae</taxon>
        <taxon>Uroviricota</taxon>
        <taxon>Caudoviricetes</taxon>
        <taxon>Soupsvirus</taxon>
        <taxon>Soupsvirus soups</taxon>
    </lineage>
</organism>
<proteinExistence type="predicted"/>
<dbReference type="RefSeq" id="YP_009269098.1">
    <property type="nucleotide sequence ID" value="NC_030695.1"/>
</dbReference>
<dbReference type="EMBL" id="KU998251">
    <property type="protein sequence ID" value="ANA87211.1"/>
    <property type="molecule type" value="Genomic_DNA"/>
</dbReference>
<reference evidence="1 2" key="1">
    <citation type="submission" date="2016-03" db="EMBL/GenBank/DDBJ databases">
        <authorList>
            <person name="Montgomery M.T."/>
            <person name="Guerrero C.A."/>
            <person name="Mavrich T.N."/>
            <person name="Pope W.H."/>
            <person name="Garlena R.A."/>
            <person name="Russell D.A."/>
            <person name="Jacobs-Sera D."/>
            <person name="Hendrix R.W."/>
            <person name="Hatfull G.F."/>
        </authorList>
    </citation>
    <scope>NUCLEOTIDE SEQUENCE [LARGE SCALE GENOMIC DNA]</scope>
</reference>
<name>A0A160DGS1_9CAUD</name>
<dbReference type="Proteomes" id="UP000201990">
    <property type="component" value="Segment"/>
</dbReference>
<sequence length="57" mass="6257">MAFSYTDEDGDLIEVARSSQHNTLLTSVVDPDGNSHSVYIPFSEIPRLIEDLAGYLG</sequence>
<protein>
    <submittedName>
        <fullName evidence="1">Uncharacterized protein</fullName>
    </submittedName>
</protein>
<accession>A0A160DGS1</accession>
<evidence type="ECO:0000313" key="2">
    <source>
        <dbReference type="Proteomes" id="UP000201990"/>
    </source>
</evidence>
<gene>
    <name evidence="1" type="primary">78</name>
    <name evidence="1" type="ORF">PBI_KATHERINEG_78</name>
</gene>
<dbReference type="KEGG" id="vg:28378437"/>